<evidence type="ECO:0000259" key="11">
    <source>
        <dbReference type="PROSITE" id="PS50862"/>
    </source>
</evidence>
<dbReference type="InterPro" id="IPR002314">
    <property type="entry name" value="aa-tRNA-synt_IIb"/>
</dbReference>
<evidence type="ECO:0000256" key="5">
    <source>
        <dbReference type="ARBA" id="ARBA00022741"/>
    </source>
</evidence>
<keyword evidence="5 10" id="KW-0547">Nucleotide-binding</keyword>
<dbReference type="InterPro" id="IPR004500">
    <property type="entry name" value="Pro-tRNA-synth_IIa_bac-type"/>
</dbReference>
<dbReference type="EC" id="6.1.1.15" evidence="10"/>
<comment type="subcellular location">
    <subcellularLocation>
        <location evidence="1 10">Cytoplasm</location>
    </subcellularLocation>
</comment>
<dbReference type="PANTHER" id="PTHR42753">
    <property type="entry name" value="MITOCHONDRIAL RIBOSOME PROTEIN L39/PROLYL-TRNA LIGASE FAMILY MEMBER"/>
    <property type="match status" value="1"/>
</dbReference>
<dbReference type="CDD" id="cd00779">
    <property type="entry name" value="ProRS_core_prok"/>
    <property type="match status" value="1"/>
</dbReference>
<evidence type="ECO:0000256" key="6">
    <source>
        <dbReference type="ARBA" id="ARBA00022840"/>
    </source>
</evidence>
<dbReference type="InterPro" id="IPR033730">
    <property type="entry name" value="ProRS_core_prok"/>
</dbReference>
<sequence length="574" mass="63021">MKASSYSISTLKETPADAEVISHQLLIRGGLIRKLASGIYNWLPMGLRVLHKVEGIIRDEMDNAGALEVMMPVVQPAELWVESGRWQEYDDGLLLKFVDRHKRDFCMGPTHEEVITDLARTELKSHKQLPINYYQIQTKFRDETRPRFGLLRAREFLMKDAYSFHMTMESLEETYQLMHQTYSRILKKMHLDFRPVLADTGSIGGSASVEFHVLADSGEDTIAFSSGSNYAANIEMAEALAPAADNAIAEALTEVSTPDCKTIEEVTNFLQIDPARTIKTLIFKGSETPLVALVLRGDHQMNAIKAAKIAMLATPLTLASPEEILAAVGCTVGSIGPVGLAMPILADRSAAALLNFTCGANKDDHHLQNANWGRDTTATAIYDLRNVVEGDPSPDGLGQLQLKKGIEVGHIFQLGEKYSKSMNATVLDENGKAAVMQMGCYGMGVTRLVAAIIEQYHDDRGMIWPTCIAPFHVIIIPINSHKSAEVAATAEAVYQAMRQLGIEVLLDDREGPRPGAKFADAELIGIPHRLVIGERGLATQVVEYVNRQTGVSSELPVEGIASHFKTLLDQELSD</sequence>
<dbReference type="Gene3D" id="3.40.50.800">
    <property type="entry name" value="Anticodon-binding domain"/>
    <property type="match status" value="1"/>
</dbReference>
<reference evidence="12" key="1">
    <citation type="submission" date="2020-05" db="EMBL/GenBank/DDBJ databases">
        <title>Sulfur intermediates as new biogeochemical hubs in an aquatic model microbial ecosystem.</title>
        <authorList>
            <person name="Vigneron A."/>
        </authorList>
    </citation>
    <scope>NUCLEOTIDE SEQUENCE</scope>
    <source>
        <strain evidence="12">Bin.250</strain>
    </source>
</reference>
<dbReference type="InterPro" id="IPR045864">
    <property type="entry name" value="aa-tRNA-synth_II/BPL/LPL"/>
</dbReference>
<evidence type="ECO:0000313" key="12">
    <source>
        <dbReference type="EMBL" id="NQV65209.1"/>
    </source>
</evidence>
<evidence type="ECO:0000256" key="9">
    <source>
        <dbReference type="ARBA" id="ARBA00047671"/>
    </source>
</evidence>
<organism evidence="12 13">
    <name type="scientific">SAR86 cluster bacterium</name>
    <dbReference type="NCBI Taxonomy" id="2030880"/>
    <lineage>
        <taxon>Bacteria</taxon>
        <taxon>Pseudomonadati</taxon>
        <taxon>Pseudomonadota</taxon>
        <taxon>Gammaproteobacteria</taxon>
        <taxon>SAR86 cluster</taxon>
    </lineage>
</organism>
<dbReference type="EMBL" id="JABMOJ010000283">
    <property type="protein sequence ID" value="NQV65209.1"/>
    <property type="molecule type" value="Genomic_DNA"/>
</dbReference>
<keyword evidence="4 10" id="KW-0436">Ligase</keyword>
<dbReference type="PIRSF" id="PIRSF001535">
    <property type="entry name" value="ProRS_1"/>
    <property type="match status" value="1"/>
</dbReference>
<keyword evidence="7 10" id="KW-0648">Protein biosynthesis</keyword>
<dbReference type="AlphaFoldDB" id="A0A972VVU9"/>
<evidence type="ECO:0000256" key="2">
    <source>
        <dbReference type="ARBA" id="ARBA00011738"/>
    </source>
</evidence>
<dbReference type="NCBIfam" id="NF006625">
    <property type="entry name" value="PRK09194.1"/>
    <property type="match status" value="1"/>
</dbReference>
<keyword evidence="3 10" id="KW-0963">Cytoplasm</keyword>
<comment type="similarity">
    <text evidence="10">Belongs to the class-II aminoacyl-tRNA synthetase family. ProS type 1 subfamily.</text>
</comment>
<dbReference type="GO" id="GO:0006433">
    <property type="term" value="P:prolyl-tRNA aminoacylation"/>
    <property type="evidence" value="ECO:0007669"/>
    <property type="project" value="UniProtKB-UniRule"/>
</dbReference>
<dbReference type="InterPro" id="IPR023717">
    <property type="entry name" value="Pro-tRNA-Synthase_IIa_type1"/>
</dbReference>
<proteinExistence type="inferred from homology"/>
<dbReference type="InterPro" id="IPR036621">
    <property type="entry name" value="Anticodon-bd_dom_sf"/>
</dbReference>
<dbReference type="PROSITE" id="PS50862">
    <property type="entry name" value="AA_TRNA_LIGASE_II"/>
    <property type="match status" value="1"/>
</dbReference>
<feature type="domain" description="Aminoacyl-transfer RNA synthetases class-II family profile" evidence="11">
    <location>
        <begin position="38"/>
        <end position="465"/>
    </location>
</feature>
<keyword evidence="8 10" id="KW-0030">Aminoacyl-tRNA synthetase</keyword>
<dbReference type="Pfam" id="PF03129">
    <property type="entry name" value="HGTP_anticodon"/>
    <property type="match status" value="1"/>
</dbReference>
<dbReference type="GO" id="GO:0004827">
    <property type="term" value="F:proline-tRNA ligase activity"/>
    <property type="evidence" value="ECO:0007669"/>
    <property type="project" value="UniProtKB-UniRule"/>
</dbReference>
<gene>
    <name evidence="10" type="primary">proS</name>
    <name evidence="12" type="ORF">HQ497_07580</name>
</gene>
<comment type="caution">
    <text evidence="12">The sequence shown here is derived from an EMBL/GenBank/DDBJ whole genome shotgun (WGS) entry which is preliminary data.</text>
</comment>
<dbReference type="FunFam" id="3.30.930.10:FF:000043">
    <property type="entry name" value="Proline--tRNA ligase"/>
    <property type="match status" value="1"/>
</dbReference>
<evidence type="ECO:0000256" key="1">
    <source>
        <dbReference type="ARBA" id="ARBA00004496"/>
    </source>
</evidence>
<dbReference type="InterPro" id="IPR007214">
    <property type="entry name" value="YbaK/aa-tRNA-synth-assoc-dom"/>
</dbReference>
<dbReference type="GO" id="GO:0002161">
    <property type="term" value="F:aminoacyl-tRNA deacylase activity"/>
    <property type="evidence" value="ECO:0007669"/>
    <property type="project" value="InterPro"/>
</dbReference>
<dbReference type="CDD" id="cd00861">
    <property type="entry name" value="ProRS_anticodon_short"/>
    <property type="match status" value="1"/>
</dbReference>
<comment type="catalytic activity">
    <reaction evidence="9 10">
        <text>tRNA(Pro) + L-proline + ATP = L-prolyl-tRNA(Pro) + AMP + diphosphate</text>
        <dbReference type="Rhea" id="RHEA:14305"/>
        <dbReference type="Rhea" id="RHEA-COMP:9700"/>
        <dbReference type="Rhea" id="RHEA-COMP:9702"/>
        <dbReference type="ChEBI" id="CHEBI:30616"/>
        <dbReference type="ChEBI" id="CHEBI:33019"/>
        <dbReference type="ChEBI" id="CHEBI:60039"/>
        <dbReference type="ChEBI" id="CHEBI:78442"/>
        <dbReference type="ChEBI" id="CHEBI:78532"/>
        <dbReference type="ChEBI" id="CHEBI:456215"/>
        <dbReference type="EC" id="6.1.1.15"/>
    </reaction>
</comment>
<evidence type="ECO:0000256" key="10">
    <source>
        <dbReference type="HAMAP-Rule" id="MF_01569"/>
    </source>
</evidence>
<dbReference type="InterPro" id="IPR002316">
    <property type="entry name" value="Pro-tRNA-ligase_IIa"/>
</dbReference>
<evidence type="ECO:0000313" key="13">
    <source>
        <dbReference type="Proteomes" id="UP000754644"/>
    </source>
</evidence>
<dbReference type="SUPFAM" id="SSF55826">
    <property type="entry name" value="YbaK/ProRS associated domain"/>
    <property type="match status" value="1"/>
</dbReference>
<dbReference type="SUPFAM" id="SSF55681">
    <property type="entry name" value="Class II aaRS and biotin synthetases"/>
    <property type="match status" value="1"/>
</dbReference>
<comment type="function">
    <text evidence="10">Catalyzes the attachment of proline to tRNA(Pro) in a two-step reaction: proline is first activated by ATP to form Pro-AMP and then transferred to the acceptor end of tRNA(Pro). As ProRS can inadvertently accommodate and process non-cognate amino acids such as alanine and cysteine, to avoid such errors it has two additional distinct editing activities against alanine. One activity is designated as 'pretransfer' editing and involves the tRNA(Pro)-independent hydrolysis of activated Ala-AMP. The other activity is designated 'posttransfer' editing and involves deacylation of mischarged Ala-tRNA(Pro). The misacylated Cys-tRNA(Pro) is not edited by ProRS.</text>
</comment>
<dbReference type="CDD" id="cd04334">
    <property type="entry name" value="ProRS-INS"/>
    <property type="match status" value="1"/>
</dbReference>
<dbReference type="GO" id="GO:0005524">
    <property type="term" value="F:ATP binding"/>
    <property type="evidence" value="ECO:0007669"/>
    <property type="project" value="UniProtKB-UniRule"/>
</dbReference>
<keyword evidence="6 10" id="KW-0067">ATP-binding</keyword>
<dbReference type="PANTHER" id="PTHR42753:SF2">
    <property type="entry name" value="PROLINE--TRNA LIGASE"/>
    <property type="match status" value="1"/>
</dbReference>
<dbReference type="NCBIfam" id="TIGR00409">
    <property type="entry name" value="proS_fam_II"/>
    <property type="match status" value="1"/>
</dbReference>
<dbReference type="Gene3D" id="3.90.960.10">
    <property type="entry name" value="YbaK/aminoacyl-tRNA synthetase-associated domain"/>
    <property type="match status" value="1"/>
</dbReference>
<dbReference type="PRINTS" id="PR01046">
    <property type="entry name" value="TRNASYNTHPRO"/>
</dbReference>
<evidence type="ECO:0000256" key="7">
    <source>
        <dbReference type="ARBA" id="ARBA00022917"/>
    </source>
</evidence>
<dbReference type="GO" id="GO:0005829">
    <property type="term" value="C:cytosol"/>
    <property type="evidence" value="ECO:0007669"/>
    <property type="project" value="TreeGrafter"/>
</dbReference>
<name>A0A972VVU9_9GAMM</name>
<dbReference type="FunFam" id="3.30.930.10:FF:000062">
    <property type="entry name" value="Proline--tRNA ligase"/>
    <property type="match status" value="1"/>
</dbReference>
<dbReference type="InterPro" id="IPR036754">
    <property type="entry name" value="YbaK/aa-tRNA-synt-asso_dom_sf"/>
</dbReference>
<comment type="domain">
    <text evidence="10">Consists of three domains: the N-terminal catalytic domain, the editing domain and the C-terminal anticodon-binding domain.</text>
</comment>
<dbReference type="InterPro" id="IPR050062">
    <property type="entry name" value="Pro-tRNA_synthetase"/>
</dbReference>
<dbReference type="Pfam" id="PF00587">
    <property type="entry name" value="tRNA-synt_2b"/>
    <property type="match status" value="1"/>
</dbReference>
<dbReference type="Gene3D" id="3.30.930.10">
    <property type="entry name" value="Bira Bifunctional Protein, Domain 2"/>
    <property type="match status" value="2"/>
</dbReference>
<dbReference type="SUPFAM" id="SSF52954">
    <property type="entry name" value="Class II aaRS ABD-related"/>
    <property type="match status" value="1"/>
</dbReference>
<comment type="subunit">
    <text evidence="2 10">Homodimer.</text>
</comment>
<dbReference type="Pfam" id="PF04073">
    <property type="entry name" value="tRNA_edit"/>
    <property type="match status" value="1"/>
</dbReference>
<evidence type="ECO:0000256" key="3">
    <source>
        <dbReference type="ARBA" id="ARBA00022490"/>
    </source>
</evidence>
<dbReference type="InterPro" id="IPR004154">
    <property type="entry name" value="Anticodon-bd"/>
</dbReference>
<dbReference type="InterPro" id="IPR006195">
    <property type="entry name" value="aa-tRNA-synth_II"/>
</dbReference>
<accession>A0A972VVU9</accession>
<dbReference type="InterPro" id="IPR044140">
    <property type="entry name" value="ProRS_anticodon_short"/>
</dbReference>
<evidence type="ECO:0000256" key="4">
    <source>
        <dbReference type="ARBA" id="ARBA00022598"/>
    </source>
</evidence>
<evidence type="ECO:0000256" key="8">
    <source>
        <dbReference type="ARBA" id="ARBA00023146"/>
    </source>
</evidence>
<protein>
    <recommendedName>
        <fullName evidence="10">Proline--tRNA ligase</fullName>
        <ecNumber evidence="10">6.1.1.15</ecNumber>
    </recommendedName>
    <alternativeName>
        <fullName evidence="10">Prolyl-tRNA synthetase</fullName>
        <shortName evidence="10">ProRS</shortName>
    </alternativeName>
</protein>
<dbReference type="HAMAP" id="MF_01569">
    <property type="entry name" value="Pro_tRNA_synth_type1"/>
    <property type="match status" value="1"/>
</dbReference>
<dbReference type="Proteomes" id="UP000754644">
    <property type="component" value="Unassembled WGS sequence"/>
</dbReference>